<evidence type="ECO:0000256" key="5">
    <source>
        <dbReference type="ARBA" id="ARBA00022989"/>
    </source>
</evidence>
<keyword evidence="10" id="KW-1185">Reference proteome</keyword>
<dbReference type="EMBL" id="BMMX01000001">
    <property type="protein sequence ID" value="GGK74097.1"/>
    <property type="molecule type" value="Genomic_DNA"/>
</dbReference>
<dbReference type="Gene3D" id="1.20.1720.10">
    <property type="entry name" value="Multidrug resistance protein D"/>
    <property type="match status" value="1"/>
</dbReference>
<evidence type="ECO:0000256" key="7">
    <source>
        <dbReference type="SAM" id="Phobius"/>
    </source>
</evidence>
<feature type="transmembrane region" description="Helical" evidence="7">
    <location>
        <begin position="75"/>
        <end position="94"/>
    </location>
</feature>
<evidence type="ECO:0000256" key="6">
    <source>
        <dbReference type="ARBA" id="ARBA00023136"/>
    </source>
</evidence>
<organism evidence="9 10">
    <name type="scientific">Mangrovihabitans endophyticus</name>
    <dbReference type="NCBI Taxonomy" id="1751298"/>
    <lineage>
        <taxon>Bacteria</taxon>
        <taxon>Bacillati</taxon>
        <taxon>Actinomycetota</taxon>
        <taxon>Actinomycetes</taxon>
        <taxon>Micromonosporales</taxon>
        <taxon>Micromonosporaceae</taxon>
        <taxon>Mangrovihabitans</taxon>
    </lineage>
</organism>
<feature type="domain" description="Major facilitator superfamily (MFS) profile" evidence="8">
    <location>
        <begin position="9"/>
        <end position="458"/>
    </location>
</feature>
<dbReference type="SUPFAM" id="SSF103473">
    <property type="entry name" value="MFS general substrate transporter"/>
    <property type="match status" value="1"/>
</dbReference>
<feature type="transmembrane region" description="Helical" evidence="7">
    <location>
        <begin position="331"/>
        <end position="352"/>
    </location>
</feature>
<dbReference type="AlphaFoldDB" id="A0A8J3BW58"/>
<evidence type="ECO:0000313" key="10">
    <source>
        <dbReference type="Proteomes" id="UP000656042"/>
    </source>
</evidence>
<dbReference type="NCBIfam" id="TIGR00711">
    <property type="entry name" value="efflux_EmrB"/>
    <property type="match status" value="1"/>
</dbReference>
<dbReference type="PROSITE" id="PS50850">
    <property type="entry name" value="MFS"/>
    <property type="match status" value="1"/>
</dbReference>
<dbReference type="GO" id="GO:0022857">
    <property type="term" value="F:transmembrane transporter activity"/>
    <property type="evidence" value="ECO:0007669"/>
    <property type="project" value="InterPro"/>
</dbReference>
<feature type="transmembrane region" description="Helical" evidence="7">
    <location>
        <begin position="364"/>
        <end position="384"/>
    </location>
</feature>
<proteinExistence type="predicted"/>
<sequence length="481" mass="48793">MRRDRPWAVLSVLCAGFFVTLLDTSIVNVAIPRVRADLDAGLDQVLWVVNGYLLAFAVPLITAGRLGDRFGPRRVYLAGLSLFTLASALCGAAPGIDALIAARVLSGVGAALLGPQTFAFITILFPPSRRGAALGVWGAVAGLATATGPLVGGLVVGALGWRWVFLINVPVGILGVVLAALLAPDSRPGARHRFDVPGTVVISLALLAISFGLLEGQRYRWGPVAGPVSIPALLVVGTLLLGLFVLLQRAGTREPLVPPALFASRNFTLASAVMLCFGFAMAGLALPLTLYLQDGLGLGPAAAGGVLAVASLASGLVAPFAGRAAARVGRIALLAGGLLAYAVGLSLVAASAQGAAGPWPLVPPLLLTGAGIGCVFMLVAELAVGDLPPHLAGAASGVFNTTRQVGGVFGAAAIGALLQDRVAATGELARALRETTVLPVAVTLIGLACVVVPMYLSRSGKPARHSDKYGVGIGRGNAVRR</sequence>
<feature type="transmembrane region" description="Helical" evidence="7">
    <location>
        <begin position="45"/>
        <end position="63"/>
    </location>
</feature>
<dbReference type="InterPro" id="IPR004638">
    <property type="entry name" value="EmrB-like"/>
</dbReference>
<comment type="subcellular location">
    <subcellularLocation>
        <location evidence="1">Cell membrane</location>
        <topology evidence="1">Multi-pass membrane protein</topology>
    </subcellularLocation>
</comment>
<dbReference type="Pfam" id="PF07690">
    <property type="entry name" value="MFS_1"/>
    <property type="match status" value="1"/>
</dbReference>
<dbReference type="InterPro" id="IPR011701">
    <property type="entry name" value="MFS"/>
</dbReference>
<dbReference type="PRINTS" id="PR01036">
    <property type="entry name" value="TCRTETB"/>
</dbReference>
<dbReference type="GO" id="GO:0005886">
    <property type="term" value="C:plasma membrane"/>
    <property type="evidence" value="ECO:0007669"/>
    <property type="project" value="UniProtKB-SubCell"/>
</dbReference>
<feature type="transmembrane region" description="Helical" evidence="7">
    <location>
        <begin position="405"/>
        <end position="424"/>
    </location>
</feature>
<feature type="transmembrane region" description="Helical" evidence="7">
    <location>
        <begin position="436"/>
        <end position="456"/>
    </location>
</feature>
<dbReference type="CDD" id="cd17321">
    <property type="entry name" value="MFS_MMR_MDR_like"/>
    <property type="match status" value="1"/>
</dbReference>
<evidence type="ECO:0000256" key="1">
    <source>
        <dbReference type="ARBA" id="ARBA00004651"/>
    </source>
</evidence>
<protein>
    <submittedName>
        <fullName evidence="9">MFS transporter</fullName>
    </submittedName>
</protein>
<feature type="transmembrane region" description="Helical" evidence="7">
    <location>
        <begin position="298"/>
        <end position="319"/>
    </location>
</feature>
<feature type="transmembrane region" description="Helical" evidence="7">
    <location>
        <begin position="267"/>
        <end position="292"/>
    </location>
</feature>
<dbReference type="InterPro" id="IPR020846">
    <property type="entry name" value="MFS_dom"/>
</dbReference>
<reference evidence="9" key="1">
    <citation type="journal article" date="2014" name="Int. J. Syst. Evol. Microbiol.">
        <title>Complete genome sequence of Corynebacterium casei LMG S-19264T (=DSM 44701T), isolated from a smear-ripened cheese.</title>
        <authorList>
            <consortium name="US DOE Joint Genome Institute (JGI-PGF)"/>
            <person name="Walter F."/>
            <person name="Albersmeier A."/>
            <person name="Kalinowski J."/>
            <person name="Ruckert C."/>
        </authorList>
    </citation>
    <scope>NUCLEOTIDE SEQUENCE</scope>
    <source>
        <strain evidence="9">CGMCC 4.7299</strain>
    </source>
</reference>
<dbReference type="InterPro" id="IPR036259">
    <property type="entry name" value="MFS_trans_sf"/>
</dbReference>
<evidence type="ECO:0000259" key="8">
    <source>
        <dbReference type="PROSITE" id="PS50850"/>
    </source>
</evidence>
<accession>A0A8J3BW58</accession>
<dbReference type="Gene3D" id="1.20.1250.20">
    <property type="entry name" value="MFS general substrate transporter like domains"/>
    <property type="match status" value="1"/>
</dbReference>
<reference evidence="9" key="2">
    <citation type="submission" date="2020-09" db="EMBL/GenBank/DDBJ databases">
        <authorList>
            <person name="Sun Q."/>
            <person name="Zhou Y."/>
        </authorList>
    </citation>
    <scope>NUCLEOTIDE SEQUENCE</scope>
    <source>
        <strain evidence="9">CGMCC 4.7299</strain>
    </source>
</reference>
<feature type="transmembrane region" description="Helical" evidence="7">
    <location>
        <begin position="132"/>
        <end position="157"/>
    </location>
</feature>
<gene>
    <name evidence="9" type="ORF">GCM10012284_05130</name>
</gene>
<keyword evidence="6 7" id="KW-0472">Membrane</keyword>
<evidence type="ECO:0000256" key="4">
    <source>
        <dbReference type="ARBA" id="ARBA00022692"/>
    </source>
</evidence>
<feature type="transmembrane region" description="Helical" evidence="7">
    <location>
        <begin position="100"/>
        <end position="125"/>
    </location>
</feature>
<evidence type="ECO:0000313" key="9">
    <source>
        <dbReference type="EMBL" id="GGK74097.1"/>
    </source>
</evidence>
<dbReference type="RefSeq" id="WP_189077353.1">
    <property type="nucleotide sequence ID" value="NZ_BMMX01000001.1"/>
</dbReference>
<name>A0A8J3BW58_9ACTN</name>
<comment type="caution">
    <text evidence="9">The sequence shown here is derived from an EMBL/GenBank/DDBJ whole genome shotgun (WGS) entry which is preliminary data.</text>
</comment>
<evidence type="ECO:0000256" key="3">
    <source>
        <dbReference type="ARBA" id="ARBA00022475"/>
    </source>
</evidence>
<keyword evidence="2" id="KW-0813">Transport</keyword>
<dbReference type="PANTHER" id="PTHR42718:SF46">
    <property type="entry name" value="BLR6921 PROTEIN"/>
    <property type="match status" value="1"/>
</dbReference>
<feature type="transmembrane region" description="Helical" evidence="7">
    <location>
        <begin position="194"/>
        <end position="214"/>
    </location>
</feature>
<feature type="transmembrane region" description="Helical" evidence="7">
    <location>
        <begin position="163"/>
        <end position="182"/>
    </location>
</feature>
<keyword evidence="4 7" id="KW-0812">Transmembrane</keyword>
<keyword evidence="5 7" id="KW-1133">Transmembrane helix</keyword>
<dbReference type="Proteomes" id="UP000656042">
    <property type="component" value="Unassembled WGS sequence"/>
</dbReference>
<feature type="transmembrane region" description="Helical" evidence="7">
    <location>
        <begin position="226"/>
        <end position="247"/>
    </location>
</feature>
<dbReference type="PANTHER" id="PTHR42718">
    <property type="entry name" value="MAJOR FACILITATOR SUPERFAMILY MULTIDRUG TRANSPORTER MFSC"/>
    <property type="match status" value="1"/>
</dbReference>
<evidence type="ECO:0000256" key="2">
    <source>
        <dbReference type="ARBA" id="ARBA00022448"/>
    </source>
</evidence>
<keyword evidence="3" id="KW-1003">Cell membrane</keyword>